<organism evidence="1 2">
    <name type="scientific">Sphingomonas hankookensis</name>
    <dbReference type="NCBI Taxonomy" id="563996"/>
    <lineage>
        <taxon>Bacteria</taxon>
        <taxon>Pseudomonadati</taxon>
        <taxon>Pseudomonadota</taxon>
        <taxon>Alphaproteobacteria</taxon>
        <taxon>Sphingomonadales</taxon>
        <taxon>Sphingomonadaceae</taxon>
        <taxon>Sphingomonas</taxon>
    </lineage>
</organism>
<dbReference type="Proteomes" id="UP000076609">
    <property type="component" value="Unassembled WGS sequence"/>
</dbReference>
<name>A0ABR5YEZ8_9SPHN</name>
<evidence type="ECO:0000313" key="1">
    <source>
        <dbReference type="EMBL" id="KZE18010.1"/>
    </source>
</evidence>
<dbReference type="InterPro" id="IPR003787">
    <property type="entry name" value="Sulphur_relay_DsrE/F-like"/>
</dbReference>
<sequence>MRGLTVVVAGPDPDRLRAALTTACAAAALGGRARVYLHEKAVELLVTDAAAPEGLPNLNDLRAIATDSGVDLIACQTGLALAGLSADTQRVAAGGLIDLLATLGDDRLVTL</sequence>
<dbReference type="Pfam" id="PF02635">
    <property type="entry name" value="DsrE"/>
    <property type="match status" value="1"/>
</dbReference>
<evidence type="ECO:0008006" key="3">
    <source>
        <dbReference type="Google" id="ProtNLM"/>
    </source>
</evidence>
<dbReference type="EMBL" id="LQQO01000003">
    <property type="protein sequence ID" value="KZE18010.1"/>
    <property type="molecule type" value="Genomic_DNA"/>
</dbReference>
<dbReference type="RefSeq" id="WP_066688401.1">
    <property type="nucleotide sequence ID" value="NZ_LQQO01000003.1"/>
</dbReference>
<accession>A0ABR5YEZ8</accession>
<keyword evidence="2" id="KW-1185">Reference proteome</keyword>
<reference evidence="2" key="1">
    <citation type="submission" date="2016-01" db="EMBL/GenBank/DDBJ databases">
        <title>Draft genome of Chromobacterium sp. F49.</title>
        <authorList>
            <person name="Hong K.W."/>
        </authorList>
    </citation>
    <scope>NUCLEOTIDE SEQUENCE [LARGE SCALE GENOMIC DNA]</scope>
    <source>
        <strain evidence="2">CN3</strain>
    </source>
</reference>
<comment type="caution">
    <text evidence="1">The sequence shown here is derived from an EMBL/GenBank/DDBJ whole genome shotgun (WGS) entry which is preliminary data.</text>
</comment>
<dbReference type="InterPro" id="IPR027396">
    <property type="entry name" value="DsrEFH-like"/>
</dbReference>
<dbReference type="SUPFAM" id="SSF75169">
    <property type="entry name" value="DsrEFH-like"/>
    <property type="match status" value="1"/>
</dbReference>
<proteinExistence type="predicted"/>
<gene>
    <name evidence="1" type="ORF">AVT10_09475</name>
</gene>
<dbReference type="Gene3D" id="3.40.1260.10">
    <property type="entry name" value="DsrEFH-like"/>
    <property type="match status" value="1"/>
</dbReference>
<evidence type="ECO:0000313" key="2">
    <source>
        <dbReference type="Proteomes" id="UP000076609"/>
    </source>
</evidence>
<protein>
    <recommendedName>
        <fullName evidence="3">Peroxiredoxin</fullName>
    </recommendedName>
</protein>